<dbReference type="AlphaFoldDB" id="A0A1H8M0M3"/>
<proteinExistence type="predicted"/>
<protein>
    <submittedName>
        <fullName evidence="4">Uncharacterized protein</fullName>
    </submittedName>
</protein>
<dbReference type="RefSeq" id="WP_091212184.1">
    <property type="nucleotide sequence ID" value="NZ_FOCL01000005.1"/>
</dbReference>
<keyword evidence="3" id="KW-0732">Signal</keyword>
<evidence type="ECO:0000313" key="4">
    <source>
        <dbReference type="EMBL" id="SEO10942.1"/>
    </source>
</evidence>
<feature type="signal peptide" evidence="3">
    <location>
        <begin position="1"/>
        <end position="20"/>
    </location>
</feature>
<feature type="region of interest" description="Disordered" evidence="1">
    <location>
        <begin position="42"/>
        <end position="91"/>
    </location>
</feature>
<organism evidence="4 5">
    <name type="scientific">Mucilaginibacter gossypiicola</name>
    <dbReference type="NCBI Taxonomy" id="551995"/>
    <lineage>
        <taxon>Bacteria</taxon>
        <taxon>Pseudomonadati</taxon>
        <taxon>Bacteroidota</taxon>
        <taxon>Sphingobacteriia</taxon>
        <taxon>Sphingobacteriales</taxon>
        <taxon>Sphingobacteriaceae</taxon>
        <taxon>Mucilaginibacter</taxon>
    </lineage>
</organism>
<evidence type="ECO:0000256" key="2">
    <source>
        <dbReference type="SAM" id="Phobius"/>
    </source>
</evidence>
<dbReference type="Proteomes" id="UP000198942">
    <property type="component" value="Unassembled WGS sequence"/>
</dbReference>
<feature type="transmembrane region" description="Helical" evidence="2">
    <location>
        <begin position="193"/>
        <end position="218"/>
    </location>
</feature>
<keyword evidence="2" id="KW-1133">Transmembrane helix</keyword>
<evidence type="ECO:0000256" key="1">
    <source>
        <dbReference type="SAM" id="MobiDB-lite"/>
    </source>
</evidence>
<reference evidence="5" key="1">
    <citation type="submission" date="2016-10" db="EMBL/GenBank/DDBJ databases">
        <authorList>
            <person name="Varghese N."/>
            <person name="Submissions S."/>
        </authorList>
    </citation>
    <scope>NUCLEOTIDE SEQUENCE [LARGE SCALE GENOMIC DNA]</scope>
    <source>
        <strain evidence="5">Gh-48</strain>
    </source>
</reference>
<keyword evidence="2" id="KW-0812">Transmembrane</keyword>
<gene>
    <name evidence="4" type="ORF">SAMN05192574_105337</name>
</gene>
<keyword evidence="5" id="KW-1185">Reference proteome</keyword>
<feature type="transmembrane region" description="Helical" evidence="2">
    <location>
        <begin position="148"/>
        <end position="172"/>
    </location>
</feature>
<sequence length="238" mass="25951">MKIYHIIPLLILLISPVAGLCQTGLDTAAVLTGTAKRAIPVSDPIRPSAPETFKPARVPKPSAKNVHEAEKEKETTKRDLTPAASSALDPSDSTVSKAFQASQVSYYAAIEKRNLNNKIINDSVRSYYLWALQNRKLIISRQQCTGNLIFILVVTLVLSGLIFSGIQFYIALKSLKKRSGGANTATSFKASLSGIEVSSSVLGVIVLTISIVFFYLYLSRVYPLVSLDQIPVQLPEIK</sequence>
<keyword evidence="2" id="KW-0472">Membrane</keyword>
<dbReference type="OrthoDB" id="664987at2"/>
<accession>A0A1H8M0M3</accession>
<evidence type="ECO:0000313" key="5">
    <source>
        <dbReference type="Proteomes" id="UP000198942"/>
    </source>
</evidence>
<feature type="compositionally biased region" description="Low complexity" evidence="1">
    <location>
        <begin position="81"/>
        <end position="91"/>
    </location>
</feature>
<evidence type="ECO:0000256" key="3">
    <source>
        <dbReference type="SAM" id="SignalP"/>
    </source>
</evidence>
<feature type="compositionally biased region" description="Basic and acidic residues" evidence="1">
    <location>
        <begin position="65"/>
        <end position="80"/>
    </location>
</feature>
<name>A0A1H8M0M3_9SPHI</name>
<feature type="chain" id="PRO_5011709090" evidence="3">
    <location>
        <begin position="21"/>
        <end position="238"/>
    </location>
</feature>
<dbReference type="EMBL" id="FOCL01000005">
    <property type="protein sequence ID" value="SEO10942.1"/>
    <property type="molecule type" value="Genomic_DNA"/>
</dbReference>